<dbReference type="AlphaFoldDB" id="A0A378LS22"/>
<sequence length="586" mass="66743">MFTWTSTIIPHESNTTAEASTIKQLNKLLHLYNSPNTKFNTAQERAEYNQGILEEIIELCEQFITNIPVEERSMRSDSIDVWYESLCVDHPNLLTILEIEKQAVSKYYLPEAETDAKARWLLLKEIFGLDSGSGKPLEEEYWGELKFNGEVAIVNWLKEANYESKNAKLSLYEVIQKDQKTVGVDKQAVSYLENPKDFITRFDNAGNIYFKGKLLDTSRASGSNIQSGVCIFAADVDGTVYTNNPAFTLYSDMHHSSFLKGRPVMCAGTLRVSNGQITEITLLSGHYKPNKKELLNFLNHLSTQCHVDLSKVTVIDKPDGAPKNALKYIKTLGNCLPDDVSLFFYELAVTAFRNKDWGSCEKYLEQSIQLGNKKALCEKAGLLLLEKNIYPLIPENERGEIAKNILNDLATSAPRQIALQARQLLFQHFNINSFNWPLVPEQKKISSAEKLSSLMDLLKQSEGKESELADQKPVFNEIYELITNQNGIKDLHSLFRLVKSHEGFIKQDDIIFRIQQRAFELAKKEQIGITPTEEKQLREMWRELLSEKSMALSLFKTVSFEKQFDDLVQIGQIKLAIPRPSMNKTE</sequence>
<dbReference type="Proteomes" id="UP000255297">
    <property type="component" value="Unassembled WGS sequence"/>
</dbReference>
<evidence type="ECO:0000256" key="1">
    <source>
        <dbReference type="ARBA" id="ARBA00004496"/>
    </source>
</evidence>
<evidence type="ECO:0000313" key="3">
    <source>
        <dbReference type="EMBL" id="STY28632.1"/>
    </source>
</evidence>
<accession>A0A378LS22</accession>
<organism evidence="3 4">
    <name type="scientific">Legionella wadsworthii</name>
    <dbReference type="NCBI Taxonomy" id="28088"/>
    <lineage>
        <taxon>Bacteria</taxon>
        <taxon>Pseudomonadati</taxon>
        <taxon>Pseudomonadota</taxon>
        <taxon>Gammaproteobacteria</taxon>
        <taxon>Legionellales</taxon>
        <taxon>Legionellaceae</taxon>
        <taxon>Legionella</taxon>
    </lineage>
</organism>
<dbReference type="STRING" id="1122170.GCA_000701265_03141"/>
<dbReference type="InterPro" id="IPR044159">
    <property type="entry name" value="IQM"/>
</dbReference>
<reference evidence="3 4" key="1">
    <citation type="submission" date="2018-06" db="EMBL/GenBank/DDBJ databases">
        <authorList>
            <consortium name="Pathogen Informatics"/>
            <person name="Doyle S."/>
        </authorList>
    </citation>
    <scope>NUCLEOTIDE SEQUENCE [LARGE SCALE GENOMIC DNA]</scope>
    <source>
        <strain evidence="3 4">NCTC11532</strain>
    </source>
</reference>
<gene>
    <name evidence="3" type="ORF">NCTC11532_00807</name>
</gene>
<dbReference type="OrthoDB" id="5654436at2"/>
<dbReference type="RefSeq" id="WP_031564070.1">
    <property type="nucleotide sequence ID" value="NZ_CAAAIS010000011.1"/>
</dbReference>
<keyword evidence="4" id="KW-1185">Reference proteome</keyword>
<dbReference type="GO" id="GO:0005737">
    <property type="term" value="C:cytoplasm"/>
    <property type="evidence" value="ECO:0007669"/>
    <property type="project" value="UniProtKB-SubCell"/>
</dbReference>
<evidence type="ECO:0000256" key="2">
    <source>
        <dbReference type="ARBA" id="ARBA00022490"/>
    </source>
</evidence>
<evidence type="ECO:0000313" key="4">
    <source>
        <dbReference type="Proteomes" id="UP000255297"/>
    </source>
</evidence>
<keyword evidence="2" id="KW-0963">Cytoplasm</keyword>
<dbReference type="PANTHER" id="PTHR31250">
    <property type="entry name" value="IQ DOMAIN-CONTAINING PROTEIN IQM3"/>
    <property type="match status" value="1"/>
</dbReference>
<dbReference type="EMBL" id="UGPB01000001">
    <property type="protein sequence ID" value="STY28632.1"/>
    <property type="molecule type" value="Genomic_DNA"/>
</dbReference>
<protein>
    <submittedName>
        <fullName evidence="3">Uncharacterized protein</fullName>
    </submittedName>
</protein>
<comment type="subcellular location">
    <subcellularLocation>
        <location evidence="1">Cytoplasm</location>
    </subcellularLocation>
</comment>
<dbReference type="PANTHER" id="PTHR31250:SF27">
    <property type="entry name" value="IQ DOMAIN-CONTAINING PROTEIN IQM5"/>
    <property type="match status" value="1"/>
</dbReference>
<proteinExistence type="predicted"/>
<name>A0A378LS22_9GAMM</name>